<evidence type="ECO:0000256" key="9">
    <source>
        <dbReference type="ARBA" id="ARBA00023136"/>
    </source>
</evidence>
<comment type="subcellular location">
    <subcellularLocation>
        <location evidence="1">Endoplasmic reticulum membrane</location>
        <topology evidence="1">Multi-pass membrane protein</topology>
    </subcellularLocation>
</comment>
<sequence>MPASSPRLRRTHPPLATSPVAGPRAPSAPARTAGTTIRGGTTNPGATAALGGTAPPVGDTAGDTGPAGHSHPTRSRPPRPRPTRSRPTPRPEPESRRRRYVPGPADREVLWLYLLTRVGIWTTAYCTRWLFPDDRDTHHAADVLAPWQRWDWGHFLNIARDGYFPGEAGPWMNGWDNREAFFPGFPLLLRAVHTVIPDWATAGLLISFVAGAVAVLALARITRLHLPDERAGRRAVLFLLLSPCAIFLAAGYTEALFLALALPAWLAAQRQNWPAAAALAALATAVRVSGLFLAAALAVHFALTVRTRRQWRALPWLALPALPPLVYSGYLRMHTGDWMAWKHAEERGWYRDFHAPWEAWWNTWHAAFAESLPTGYALMSQAELLAMVVGLVLAGVLVRRRCWPEAVYVALSLWALGTSYWYTSIPRATLLWWPLWVLLAGWSLRDPRVKTVYVCLAAPLMTVFALTFLSGRWAG</sequence>
<feature type="transmembrane region" description="Helical" evidence="11">
    <location>
        <begin position="278"/>
        <end position="301"/>
    </location>
</feature>
<evidence type="ECO:0000256" key="4">
    <source>
        <dbReference type="ARBA" id="ARBA00022676"/>
    </source>
</evidence>
<keyword evidence="13" id="KW-1185">Reference proteome</keyword>
<evidence type="ECO:0000256" key="8">
    <source>
        <dbReference type="ARBA" id="ARBA00022989"/>
    </source>
</evidence>
<feature type="transmembrane region" description="Helical" evidence="11">
    <location>
        <begin position="405"/>
        <end position="422"/>
    </location>
</feature>
<evidence type="ECO:0000313" key="13">
    <source>
        <dbReference type="Proteomes" id="UP001180551"/>
    </source>
</evidence>
<evidence type="ECO:0000313" key="12">
    <source>
        <dbReference type="EMBL" id="MDT0455114.1"/>
    </source>
</evidence>
<dbReference type="Pfam" id="PF04188">
    <property type="entry name" value="Mannosyl_trans2"/>
    <property type="match status" value="1"/>
</dbReference>
<feature type="transmembrane region" description="Helical" evidence="11">
    <location>
        <begin position="240"/>
        <end position="266"/>
    </location>
</feature>
<protein>
    <submittedName>
        <fullName evidence="12">Mannosyltransferase family protein</fullName>
    </submittedName>
</protein>
<feature type="transmembrane region" description="Helical" evidence="11">
    <location>
        <begin position="313"/>
        <end position="331"/>
    </location>
</feature>
<feature type="region of interest" description="Disordered" evidence="10">
    <location>
        <begin position="1"/>
        <end position="100"/>
    </location>
</feature>
<evidence type="ECO:0000256" key="7">
    <source>
        <dbReference type="ARBA" id="ARBA00022824"/>
    </source>
</evidence>
<dbReference type="PANTHER" id="PTHR12468">
    <property type="entry name" value="GPI MANNOSYLTRANSFERASE 2"/>
    <property type="match status" value="1"/>
</dbReference>
<comment type="caution">
    <text evidence="12">The sequence shown here is derived from an EMBL/GenBank/DDBJ whole genome shotgun (WGS) entry which is preliminary data.</text>
</comment>
<gene>
    <name evidence="12" type="ORF">RM550_05080</name>
</gene>
<organism evidence="12 13">
    <name type="scientific">Streptomyces mooreae</name>
    <dbReference type="NCBI Taxonomy" id="3075523"/>
    <lineage>
        <taxon>Bacteria</taxon>
        <taxon>Bacillati</taxon>
        <taxon>Actinomycetota</taxon>
        <taxon>Actinomycetes</taxon>
        <taxon>Kitasatosporales</taxon>
        <taxon>Streptomycetaceae</taxon>
        <taxon>Streptomyces</taxon>
    </lineage>
</organism>
<evidence type="ECO:0000256" key="3">
    <source>
        <dbReference type="ARBA" id="ARBA00022502"/>
    </source>
</evidence>
<dbReference type="Proteomes" id="UP001180551">
    <property type="component" value="Unassembled WGS sequence"/>
</dbReference>
<feature type="transmembrane region" description="Helical" evidence="11">
    <location>
        <begin position="109"/>
        <end position="131"/>
    </location>
</feature>
<feature type="compositionally biased region" description="Basic residues" evidence="10">
    <location>
        <begin position="71"/>
        <end position="84"/>
    </location>
</feature>
<feature type="transmembrane region" description="Helical" evidence="11">
    <location>
        <begin position="199"/>
        <end position="219"/>
    </location>
</feature>
<keyword evidence="7" id="KW-0256">Endoplasmic reticulum</keyword>
<feature type="transmembrane region" description="Helical" evidence="11">
    <location>
        <begin position="451"/>
        <end position="469"/>
    </location>
</feature>
<dbReference type="InterPro" id="IPR007315">
    <property type="entry name" value="PIG-V/Gpi18"/>
</dbReference>
<keyword evidence="4 12" id="KW-0328">Glycosyltransferase</keyword>
<keyword evidence="3" id="KW-0337">GPI-anchor biosynthesis</keyword>
<evidence type="ECO:0000256" key="6">
    <source>
        <dbReference type="ARBA" id="ARBA00022692"/>
    </source>
</evidence>
<keyword evidence="6 11" id="KW-0812">Transmembrane</keyword>
<feature type="transmembrane region" description="Helical" evidence="11">
    <location>
        <begin position="428"/>
        <end position="444"/>
    </location>
</feature>
<keyword evidence="5" id="KW-0808">Transferase</keyword>
<evidence type="ECO:0000256" key="2">
    <source>
        <dbReference type="ARBA" id="ARBA00004687"/>
    </source>
</evidence>
<evidence type="ECO:0000256" key="5">
    <source>
        <dbReference type="ARBA" id="ARBA00022679"/>
    </source>
</evidence>
<evidence type="ECO:0000256" key="11">
    <source>
        <dbReference type="SAM" id="Phobius"/>
    </source>
</evidence>
<reference evidence="12" key="1">
    <citation type="submission" date="2024-05" db="EMBL/GenBank/DDBJ databases">
        <title>30 novel species of actinomycetes from the DSMZ collection.</title>
        <authorList>
            <person name="Nouioui I."/>
        </authorList>
    </citation>
    <scope>NUCLEOTIDE SEQUENCE</scope>
    <source>
        <strain evidence="12">DSM 41527</strain>
    </source>
</reference>
<evidence type="ECO:0000256" key="1">
    <source>
        <dbReference type="ARBA" id="ARBA00004477"/>
    </source>
</evidence>
<comment type="pathway">
    <text evidence="2">Glycolipid biosynthesis; glycosylphosphatidylinositol-anchor biosynthesis.</text>
</comment>
<accession>A0ABU2T4G2</accession>
<name>A0ABU2T4G2_9ACTN</name>
<evidence type="ECO:0000256" key="10">
    <source>
        <dbReference type="SAM" id="MobiDB-lite"/>
    </source>
</evidence>
<dbReference type="RefSeq" id="WP_311622522.1">
    <property type="nucleotide sequence ID" value="NZ_JAVRFE010000004.1"/>
</dbReference>
<feature type="transmembrane region" description="Helical" evidence="11">
    <location>
        <begin position="378"/>
        <end position="398"/>
    </location>
</feature>
<dbReference type="GO" id="GO:0016757">
    <property type="term" value="F:glycosyltransferase activity"/>
    <property type="evidence" value="ECO:0007669"/>
    <property type="project" value="UniProtKB-KW"/>
</dbReference>
<proteinExistence type="predicted"/>
<feature type="compositionally biased region" description="Low complexity" evidence="10">
    <location>
        <begin position="30"/>
        <end position="58"/>
    </location>
</feature>
<dbReference type="PANTHER" id="PTHR12468:SF2">
    <property type="entry name" value="GPI MANNOSYLTRANSFERASE 2"/>
    <property type="match status" value="1"/>
</dbReference>
<keyword evidence="8 11" id="KW-1133">Transmembrane helix</keyword>
<keyword evidence="9 11" id="KW-0472">Membrane</keyword>
<dbReference type="EMBL" id="JAVRFE010000004">
    <property type="protein sequence ID" value="MDT0455114.1"/>
    <property type="molecule type" value="Genomic_DNA"/>
</dbReference>